<gene>
    <name evidence="2" type="ORF">SCF082_LOCUS14328</name>
    <name evidence="3" type="ORF">SCF082_LOCUS14473</name>
    <name evidence="1" type="ORF">SCF082_LOCUS9207</name>
</gene>
<proteinExistence type="predicted"/>
<feature type="non-terminal residue" evidence="2">
    <location>
        <position position="95"/>
    </location>
</feature>
<dbReference type="EMBL" id="CAXAMM010009094">
    <property type="protein sequence ID" value="CAK9019357.1"/>
    <property type="molecule type" value="Genomic_DNA"/>
</dbReference>
<dbReference type="Proteomes" id="UP001642464">
    <property type="component" value="Unassembled WGS sequence"/>
</dbReference>
<evidence type="ECO:0000313" key="4">
    <source>
        <dbReference type="Proteomes" id="UP001642464"/>
    </source>
</evidence>
<dbReference type="EMBL" id="CAXAMM010008962">
    <property type="protein sequence ID" value="CAK9018997.1"/>
    <property type="molecule type" value="Genomic_DNA"/>
</dbReference>
<evidence type="ECO:0000313" key="2">
    <source>
        <dbReference type="EMBL" id="CAK9018997.1"/>
    </source>
</evidence>
<organism evidence="2 4">
    <name type="scientific">Durusdinium trenchii</name>
    <dbReference type="NCBI Taxonomy" id="1381693"/>
    <lineage>
        <taxon>Eukaryota</taxon>
        <taxon>Sar</taxon>
        <taxon>Alveolata</taxon>
        <taxon>Dinophyceae</taxon>
        <taxon>Suessiales</taxon>
        <taxon>Symbiodiniaceae</taxon>
        <taxon>Durusdinium</taxon>
    </lineage>
</organism>
<comment type="caution">
    <text evidence="2">The sequence shown here is derived from an EMBL/GenBank/DDBJ whole genome shotgun (WGS) entry which is preliminary data.</text>
</comment>
<reference evidence="2 4" key="1">
    <citation type="submission" date="2024-02" db="EMBL/GenBank/DDBJ databases">
        <authorList>
            <person name="Chen Y."/>
            <person name="Shah S."/>
            <person name="Dougan E. K."/>
            <person name="Thang M."/>
            <person name="Chan C."/>
        </authorList>
    </citation>
    <scope>NUCLEOTIDE SEQUENCE [LARGE SCALE GENOMIC DNA]</scope>
</reference>
<sequence length="95" mass="10264">DEGNQGQADVIPAAIQLGKNYSRGKKHGVSVSNGLAAKQVREAASIQSLASSLNHNIARVAFSRQTYSYFNQADGTVAGFQSYGRSDSQLKRYKQ</sequence>
<dbReference type="EMBL" id="CAXAMM010005334">
    <property type="protein sequence ID" value="CAK9006859.1"/>
    <property type="molecule type" value="Genomic_DNA"/>
</dbReference>
<evidence type="ECO:0000313" key="3">
    <source>
        <dbReference type="EMBL" id="CAK9019357.1"/>
    </source>
</evidence>
<accession>A0ABP0JYD1</accession>
<keyword evidence="4" id="KW-1185">Reference proteome</keyword>
<name>A0ABP0JYD1_9DINO</name>
<feature type="non-terminal residue" evidence="2">
    <location>
        <position position="1"/>
    </location>
</feature>
<protein>
    <submittedName>
        <fullName evidence="2">Uncharacterized protein</fullName>
    </submittedName>
</protein>
<evidence type="ECO:0000313" key="1">
    <source>
        <dbReference type="EMBL" id="CAK9006859.1"/>
    </source>
</evidence>